<dbReference type="EMBL" id="MNCJ02000320">
    <property type="protein sequence ID" value="KAF5805556.1"/>
    <property type="molecule type" value="Genomic_DNA"/>
</dbReference>
<accession>A0A9K3IYT3</accession>
<evidence type="ECO:0000313" key="2">
    <source>
        <dbReference type="EMBL" id="KAF5805556.1"/>
    </source>
</evidence>
<evidence type="ECO:0000256" key="1">
    <source>
        <dbReference type="SAM" id="MobiDB-lite"/>
    </source>
</evidence>
<proteinExistence type="predicted"/>
<organism evidence="2 3">
    <name type="scientific">Helianthus annuus</name>
    <name type="common">Common sunflower</name>
    <dbReference type="NCBI Taxonomy" id="4232"/>
    <lineage>
        <taxon>Eukaryota</taxon>
        <taxon>Viridiplantae</taxon>
        <taxon>Streptophyta</taxon>
        <taxon>Embryophyta</taxon>
        <taxon>Tracheophyta</taxon>
        <taxon>Spermatophyta</taxon>
        <taxon>Magnoliopsida</taxon>
        <taxon>eudicotyledons</taxon>
        <taxon>Gunneridae</taxon>
        <taxon>Pentapetalae</taxon>
        <taxon>asterids</taxon>
        <taxon>campanulids</taxon>
        <taxon>Asterales</taxon>
        <taxon>Asteraceae</taxon>
        <taxon>Asteroideae</taxon>
        <taxon>Heliantheae alliance</taxon>
        <taxon>Heliantheae</taxon>
        <taxon>Helianthus</taxon>
    </lineage>
</organism>
<feature type="compositionally biased region" description="Acidic residues" evidence="1">
    <location>
        <begin position="45"/>
        <end position="56"/>
    </location>
</feature>
<protein>
    <submittedName>
        <fullName evidence="2">Uncharacterized protein</fullName>
    </submittedName>
</protein>
<comment type="caution">
    <text evidence="2">The sequence shown here is derived from an EMBL/GenBank/DDBJ whole genome shotgun (WGS) entry which is preliminary data.</text>
</comment>
<keyword evidence="3" id="KW-1185">Reference proteome</keyword>
<reference evidence="2" key="1">
    <citation type="journal article" date="2017" name="Nature">
        <title>The sunflower genome provides insights into oil metabolism, flowering and Asterid evolution.</title>
        <authorList>
            <person name="Badouin H."/>
            <person name="Gouzy J."/>
            <person name="Grassa C.J."/>
            <person name="Murat F."/>
            <person name="Staton S.E."/>
            <person name="Cottret L."/>
            <person name="Lelandais-Briere C."/>
            <person name="Owens G.L."/>
            <person name="Carrere S."/>
            <person name="Mayjonade B."/>
            <person name="Legrand L."/>
            <person name="Gill N."/>
            <person name="Kane N.C."/>
            <person name="Bowers J.E."/>
            <person name="Hubner S."/>
            <person name="Bellec A."/>
            <person name="Berard A."/>
            <person name="Berges H."/>
            <person name="Blanchet N."/>
            <person name="Boniface M.C."/>
            <person name="Brunel D."/>
            <person name="Catrice O."/>
            <person name="Chaidir N."/>
            <person name="Claudel C."/>
            <person name="Donnadieu C."/>
            <person name="Faraut T."/>
            <person name="Fievet G."/>
            <person name="Helmstetter N."/>
            <person name="King M."/>
            <person name="Knapp S.J."/>
            <person name="Lai Z."/>
            <person name="Le Paslier M.C."/>
            <person name="Lippi Y."/>
            <person name="Lorenzon L."/>
            <person name="Mandel J.R."/>
            <person name="Marage G."/>
            <person name="Marchand G."/>
            <person name="Marquand E."/>
            <person name="Bret-Mestries E."/>
            <person name="Morien E."/>
            <person name="Nambeesan S."/>
            <person name="Nguyen T."/>
            <person name="Pegot-Espagnet P."/>
            <person name="Pouilly N."/>
            <person name="Raftis F."/>
            <person name="Sallet E."/>
            <person name="Schiex T."/>
            <person name="Thomas J."/>
            <person name="Vandecasteele C."/>
            <person name="Vares D."/>
            <person name="Vear F."/>
            <person name="Vautrin S."/>
            <person name="Crespi M."/>
            <person name="Mangin B."/>
            <person name="Burke J.M."/>
            <person name="Salse J."/>
            <person name="Munos S."/>
            <person name="Vincourt P."/>
            <person name="Rieseberg L.H."/>
            <person name="Langlade N.B."/>
        </authorList>
    </citation>
    <scope>NUCLEOTIDE SEQUENCE</scope>
    <source>
        <tissue evidence="2">Leaves</tissue>
    </source>
</reference>
<gene>
    <name evidence="2" type="ORF">HanXRQr2_Chr05g0210751</name>
</gene>
<dbReference type="AlphaFoldDB" id="A0A9K3IYT3"/>
<feature type="region of interest" description="Disordered" evidence="1">
    <location>
        <begin position="27"/>
        <end position="80"/>
    </location>
</feature>
<feature type="compositionally biased region" description="Low complexity" evidence="1">
    <location>
        <begin position="119"/>
        <end position="135"/>
    </location>
</feature>
<reference evidence="2" key="2">
    <citation type="submission" date="2020-06" db="EMBL/GenBank/DDBJ databases">
        <title>Helianthus annuus Genome sequencing and assembly Release 2.</title>
        <authorList>
            <person name="Gouzy J."/>
            <person name="Langlade N."/>
            <person name="Munos S."/>
        </authorList>
    </citation>
    <scope>NUCLEOTIDE SEQUENCE</scope>
    <source>
        <tissue evidence="2">Leaves</tissue>
    </source>
</reference>
<name>A0A9K3IYT3_HELAN</name>
<feature type="region of interest" description="Disordered" evidence="1">
    <location>
        <begin position="112"/>
        <end position="136"/>
    </location>
</feature>
<sequence>MESEQAKLPVRELPLISSENLAALTESVKDSLGNPPPMITPTQEEQAEDGTTDDAELVSRKKQRVDPEPSIVEHVSPTAETEPIIQTEPEVTSTTKENVTPDFFEMSLLKTTTRSEQESSSGVRFDFGGSSSGGMSKHEEHLFRSVEKMKVFEDSDSDDDVDVVKLQKRVVVLEQDSILKMPRSHRCKFKCPIKIKLLMNYRLM</sequence>
<dbReference type="Gramene" id="mRNA:HanXRQr2_Chr05g0210751">
    <property type="protein sequence ID" value="CDS:HanXRQr2_Chr05g0210751.1"/>
    <property type="gene ID" value="HanXRQr2_Chr05g0210751"/>
</dbReference>
<dbReference type="Proteomes" id="UP000215914">
    <property type="component" value="Unassembled WGS sequence"/>
</dbReference>
<evidence type="ECO:0000313" key="3">
    <source>
        <dbReference type="Proteomes" id="UP000215914"/>
    </source>
</evidence>